<keyword evidence="1" id="KW-1133">Transmembrane helix</keyword>
<protein>
    <recommendedName>
        <fullName evidence="2">2,6-dihydroxypyridine 3-monooxygenase substrate binding domain-containing protein</fullName>
    </recommendedName>
</protein>
<evidence type="ECO:0000256" key="1">
    <source>
        <dbReference type="SAM" id="Phobius"/>
    </source>
</evidence>
<dbReference type="InterPro" id="IPR036188">
    <property type="entry name" value="FAD/NAD-bd_sf"/>
</dbReference>
<dbReference type="STRING" id="1095630.A0A2J6TGH7"/>
<proteinExistence type="predicted"/>
<dbReference type="InterPro" id="IPR053212">
    <property type="entry name" value="DHP_3-monooxygenase"/>
</dbReference>
<dbReference type="AlphaFoldDB" id="A0A2J6TGH7"/>
<accession>A0A2J6TGH7</accession>
<dbReference type="Gene3D" id="3.30.9.60">
    <property type="match status" value="1"/>
</dbReference>
<keyword evidence="4" id="KW-1185">Reference proteome</keyword>
<feature type="transmembrane region" description="Helical" evidence="1">
    <location>
        <begin position="9"/>
        <end position="35"/>
    </location>
</feature>
<dbReference type="SUPFAM" id="SSF51905">
    <property type="entry name" value="FAD/NAD(P)-binding domain"/>
    <property type="match status" value="1"/>
</dbReference>
<dbReference type="PRINTS" id="PR00420">
    <property type="entry name" value="RNGMNOXGNASE"/>
</dbReference>
<dbReference type="PANTHER" id="PTHR47469">
    <property type="entry name" value="MONOOXYGENASE-LIKE"/>
    <property type="match status" value="1"/>
</dbReference>
<evidence type="ECO:0000313" key="4">
    <source>
        <dbReference type="Proteomes" id="UP000235371"/>
    </source>
</evidence>
<organism evidence="3 4">
    <name type="scientific">Hyaloscypha bicolor E</name>
    <dbReference type="NCBI Taxonomy" id="1095630"/>
    <lineage>
        <taxon>Eukaryota</taxon>
        <taxon>Fungi</taxon>
        <taxon>Dikarya</taxon>
        <taxon>Ascomycota</taxon>
        <taxon>Pezizomycotina</taxon>
        <taxon>Leotiomycetes</taxon>
        <taxon>Helotiales</taxon>
        <taxon>Hyaloscyphaceae</taxon>
        <taxon>Hyaloscypha</taxon>
        <taxon>Hyaloscypha bicolor</taxon>
    </lineage>
</organism>
<dbReference type="OrthoDB" id="655030at2759"/>
<dbReference type="SUPFAM" id="SSF54373">
    <property type="entry name" value="FAD-linked reductases, C-terminal domain"/>
    <property type="match status" value="1"/>
</dbReference>
<dbReference type="EMBL" id="KZ613785">
    <property type="protein sequence ID" value="PMD62112.1"/>
    <property type="molecule type" value="Genomic_DNA"/>
</dbReference>
<keyword evidence="1" id="KW-0812">Transmembrane</keyword>
<dbReference type="PANTHER" id="PTHR47469:SF2">
    <property type="entry name" value="OS06G0597600 PROTEIN"/>
    <property type="match status" value="1"/>
</dbReference>
<keyword evidence="1" id="KW-0472">Membrane</keyword>
<dbReference type="InParanoid" id="A0A2J6TGH7"/>
<evidence type="ECO:0000259" key="2">
    <source>
        <dbReference type="Pfam" id="PF22607"/>
    </source>
</evidence>
<dbReference type="RefSeq" id="XP_024739016.1">
    <property type="nucleotide sequence ID" value="XM_024886675.1"/>
</dbReference>
<dbReference type="InterPro" id="IPR054707">
    <property type="entry name" value="DhpH_subs-bd"/>
</dbReference>
<feature type="domain" description="2,6-dihydroxypyridine 3-monooxygenase substrate binding" evidence="2">
    <location>
        <begin position="188"/>
        <end position="315"/>
    </location>
</feature>
<name>A0A2J6TGH7_9HELO</name>
<dbReference type="GeneID" id="36594752"/>
<gene>
    <name evidence="3" type="ORF">K444DRAFT_662219</name>
</gene>
<sequence length="410" mass="44228">MAYNTSKKVVIVGGSLGGLFTGIVFGAGIAFYLMIPPIQEAMKNLGTSGAPIVDFLEQYDGTKTPTLTADGIQYLNKDGSIKFTTGGDGITAQVASWDLLYNILRANFDGGHEAGYVAAPPEMEGDGVANYVSDVRVTDLTEVDELVEVGYESVDGRKGALQADIVIGADGPSSTVRKLLLPEVERTYVGYVTWRGTVKESLLSDETRTLLGTKSCIAFTRGSQVVCYKIPGLKGSLVPGDLFANLVWYQNHDQAELKRILTDSDDVSHKYSLKIGKIDPKVKEEQGKVAAAIFPPQLAEVWQKIESPFIQAITDSLTTKSVFMNEKVFLVGDAVATLRPHTSAGTSQAAMNALFLKKVFDKEGGMSIEEREKTTVGWATFAKKLGVQMGNLSQFGDHPMADNGELSSKM</sequence>
<evidence type="ECO:0000313" key="3">
    <source>
        <dbReference type="EMBL" id="PMD62112.1"/>
    </source>
</evidence>
<reference evidence="3 4" key="1">
    <citation type="submission" date="2016-04" db="EMBL/GenBank/DDBJ databases">
        <title>A degradative enzymes factory behind the ericoid mycorrhizal symbiosis.</title>
        <authorList>
            <consortium name="DOE Joint Genome Institute"/>
            <person name="Martino E."/>
            <person name="Morin E."/>
            <person name="Grelet G."/>
            <person name="Kuo A."/>
            <person name="Kohler A."/>
            <person name="Daghino S."/>
            <person name="Barry K."/>
            <person name="Choi C."/>
            <person name="Cichocki N."/>
            <person name="Clum A."/>
            <person name="Copeland A."/>
            <person name="Hainaut M."/>
            <person name="Haridas S."/>
            <person name="Labutti K."/>
            <person name="Lindquist E."/>
            <person name="Lipzen A."/>
            <person name="Khouja H.-R."/>
            <person name="Murat C."/>
            <person name="Ohm R."/>
            <person name="Olson A."/>
            <person name="Spatafora J."/>
            <person name="Veneault-Fourrey C."/>
            <person name="Henrissat B."/>
            <person name="Grigoriev I."/>
            <person name="Martin F."/>
            <person name="Perotto S."/>
        </authorList>
    </citation>
    <scope>NUCLEOTIDE SEQUENCE [LARGE SCALE GENOMIC DNA]</scope>
    <source>
        <strain evidence="3 4">E</strain>
    </source>
</reference>
<dbReference type="Proteomes" id="UP000235371">
    <property type="component" value="Unassembled WGS sequence"/>
</dbReference>
<dbReference type="Pfam" id="PF22607">
    <property type="entry name" value="FAD_binding-like"/>
    <property type="match status" value="1"/>
</dbReference>